<name>A0A5B7I3X5_PORTR</name>
<organism evidence="1 2">
    <name type="scientific">Portunus trituberculatus</name>
    <name type="common">Swimming crab</name>
    <name type="synonym">Neptunus trituberculatus</name>
    <dbReference type="NCBI Taxonomy" id="210409"/>
    <lineage>
        <taxon>Eukaryota</taxon>
        <taxon>Metazoa</taxon>
        <taxon>Ecdysozoa</taxon>
        <taxon>Arthropoda</taxon>
        <taxon>Crustacea</taxon>
        <taxon>Multicrustacea</taxon>
        <taxon>Malacostraca</taxon>
        <taxon>Eumalacostraca</taxon>
        <taxon>Eucarida</taxon>
        <taxon>Decapoda</taxon>
        <taxon>Pleocyemata</taxon>
        <taxon>Brachyura</taxon>
        <taxon>Eubrachyura</taxon>
        <taxon>Portunoidea</taxon>
        <taxon>Portunidae</taxon>
        <taxon>Portuninae</taxon>
        <taxon>Portunus</taxon>
    </lineage>
</organism>
<proteinExistence type="predicted"/>
<comment type="caution">
    <text evidence="1">The sequence shown here is derived from an EMBL/GenBank/DDBJ whole genome shotgun (WGS) entry which is preliminary data.</text>
</comment>
<dbReference type="Proteomes" id="UP000324222">
    <property type="component" value="Unassembled WGS sequence"/>
</dbReference>
<accession>A0A5B7I3X5</accession>
<reference evidence="1 2" key="1">
    <citation type="submission" date="2019-05" db="EMBL/GenBank/DDBJ databases">
        <title>Another draft genome of Portunus trituberculatus and its Hox gene families provides insights of decapod evolution.</title>
        <authorList>
            <person name="Jeong J.-H."/>
            <person name="Song I."/>
            <person name="Kim S."/>
            <person name="Choi T."/>
            <person name="Kim D."/>
            <person name="Ryu S."/>
            <person name="Kim W."/>
        </authorList>
    </citation>
    <scope>NUCLEOTIDE SEQUENCE [LARGE SCALE GENOMIC DNA]</scope>
    <source>
        <tissue evidence="1">Muscle</tissue>
    </source>
</reference>
<evidence type="ECO:0000313" key="1">
    <source>
        <dbReference type="EMBL" id="MPC76983.1"/>
    </source>
</evidence>
<evidence type="ECO:0000313" key="2">
    <source>
        <dbReference type="Proteomes" id="UP000324222"/>
    </source>
</evidence>
<gene>
    <name evidence="1" type="ORF">E2C01_071420</name>
</gene>
<sequence>MLLSGVREPLTGVPAALPGVHASLSGVCASLSGVVASSPPSSRIDFGLCLDVRLREGLLGACVGGRERRRREWVRLGVVADL</sequence>
<dbReference type="EMBL" id="VSRR010044738">
    <property type="protein sequence ID" value="MPC76983.1"/>
    <property type="molecule type" value="Genomic_DNA"/>
</dbReference>
<keyword evidence="2" id="KW-1185">Reference proteome</keyword>
<protein>
    <submittedName>
        <fullName evidence="1">Uncharacterized protein</fullName>
    </submittedName>
</protein>
<dbReference type="AlphaFoldDB" id="A0A5B7I3X5"/>